<evidence type="ECO:0000256" key="1">
    <source>
        <dbReference type="SAM" id="Phobius"/>
    </source>
</evidence>
<dbReference type="AlphaFoldDB" id="A0A8J2R9H2"/>
<evidence type="ECO:0000313" key="3">
    <source>
        <dbReference type="Proteomes" id="UP000789390"/>
    </source>
</evidence>
<keyword evidence="3" id="KW-1185">Reference proteome</keyword>
<keyword evidence="1" id="KW-0812">Transmembrane</keyword>
<keyword evidence="1" id="KW-1133">Transmembrane helix</keyword>
<sequence length="112" mass="12231">MAISTQSGSIGDNPANFSVGTVLLRFILDLVKEQRHHQSEISHSDEHQDGHVFVTNSSTINSSNADGELVDLLMPIWAYQSAAVYLIFISVFGLLMNIVVVMVIVNDPQTSS</sequence>
<gene>
    <name evidence="2" type="ORF">DGAL_LOCUS1611</name>
</gene>
<comment type="caution">
    <text evidence="2">The sequence shown here is derived from an EMBL/GenBank/DDBJ whole genome shotgun (WGS) entry which is preliminary data.</text>
</comment>
<dbReference type="Proteomes" id="UP000789390">
    <property type="component" value="Unassembled WGS sequence"/>
</dbReference>
<reference evidence="2" key="1">
    <citation type="submission" date="2021-11" db="EMBL/GenBank/DDBJ databases">
        <authorList>
            <person name="Schell T."/>
        </authorList>
    </citation>
    <scope>NUCLEOTIDE SEQUENCE</scope>
    <source>
        <strain evidence="2">M5</strain>
    </source>
</reference>
<evidence type="ECO:0000313" key="2">
    <source>
        <dbReference type="EMBL" id="CAH0099472.1"/>
    </source>
</evidence>
<keyword evidence="1" id="KW-0472">Membrane</keyword>
<protein>
    <submittedName>
        <fullName evidence="2">Uncharacterized protein</fullName>
    </submittedName>
</protein>
<feature type="transmembrane region" description="Helical" evidence="1">
    <location>
        <begin position="82"/>
        <end position="105"/>
    </location>
</feature>
<name>A0A8J2R9H2_9CRUS</name>
<dbReference type="EMBL" id="CAKKLH010000019">
    <property type="protein sequence ID" value="CAH0099472.1"/>
    <property type="molecule type" value="Genomic_DNA"/>
</dbReference>
<accession>A0A8J2R9H2</accession>
<proteinExistence type="predicted"/>
<organism evidence="2 3">
    <name type="scientific">Daphnia galeata</name>
    <dbReference type="NCBI Taxonomy" id="27404"/>
    <lineage>
        <taxon>Eukaryota</taxon>
        <taxon>Metazoa</taxon>
        <taxon>Ecdysozoa</taxon>
        <taxon>Arthropoda</taxon>
        <taxon>Crustacea</taxon>
        <taxon>Branchiopoda</taxon>
        <taxon>Diplostraca</taxon>
        <taxon>Cladocera</taxon>
        <taxon>Anomopoda</taxon>
        <taxon>Daphniidae</taxon>
        <taxon>Daphnia</taxon>
    </lineage>
</organism>